<dbReference type="Gene3D" id="1.20.80.60">
    <property type="match status" value="1"/>
</dbReference>
<dbReference type="Pfam" id="PF21271">
    <property type="entry name" value="SNX17-31_F2_FERM"/>
    <property type="match status" value="1"/>
</dbReference>
<dbReference type="GO" id="GO:0005769">
    <property type="term" value="C:early endosome"/>
    <property type="evidence" value="ECO:0007669"/>
    <property type="project" value="TreeGrafter"/>
</dbReference>
<evidence type="ECO:0000313" key="3">
    <source>
        <dbReference type="EMBL" id="EMP28816.1"/>
    </source>
</evidence>
<dbReference type="InterPro" id="IPR048767">
    <property type="entry name" value="SNX17-31_FERM_F2"/>
</dbReference>
<feature type="domain" description="Sortin nexin 17/31 FERM" evidence="2">
    <location>
        <begin position="117"/>
        <end position="174"/>
    </location>
</feature>
<dbReference type="STRING" id="8469.M7ATV6"/>
<evidence type="ECO:0000313" key="4">
    <source>
        <dbReference type="Proteomes" id="UP000031443"/>
    </source>
</evidence>
<dbReference type="PANTHER" id="PTHR12431:SF15">
    <property type="entry name" value="SORTING NEXIN-31"/>
    <property type="match status" value="1"/>
</dbReference>
<name>M7ATV6_CHEMY</name>
<dbReference type="GO" id="GO:0032456">
    <property type="term" value="P:endocytic recycling"/>
    <property type="evidence" value="ECO:0007669"/>
    <property type="project" value="TreeGrafter"/>
</dbReference>
<dbReference type="Proteomes" id="UP000031443">
    <property type="component" value="Unassembled WGS sequence"/>
</dbReference>
<dbReference type="EMBL" id="KB560567">
    <property type="protein sequence ID" value="EMP28816.1"/>
    <property type="molecule type" value="Genomic_DNA"/>
</dbReference>
<evidence type="ECO:0000259" key="2">
    <source>
        <dbReference type="Pfam" id="PF21271"/>
    </source>
</evidence>
<reference evidence="4" key="1">
    <citation type="journal article" date="2013" name="Nat. Genet.">
        <title>The draft genomes of soft-shell turtle and green sea turtle yield insights into the development and evolution of the turtle-specific body plan.</title>
        <authorList>
            <person name="Wang Z."/>
            <person name="Pascual-Anaya J."/>
            <person name="Zadissa A."/>
            <person name="Li W."/>
            <person name="Niimura Y."/>
            <person name="Huang Z."/>
            <person name="Li C."/>
            <person name="White S."/>
            <person name="Xiong Z."/>
            <person name="Fang D."/>
            <person name="Wang B."/>
            <person name="Ming Y."/>
            <person name="Chen Y."/>
            <person name="Zheng Y."/>
            <person name="Kuraku S."/>
            <person name="Pignatelli M."/>
            <person name="Herrero J."/>
            <person name="Beal K."/>
            <person name="Nozawa M."/>
            <person name="Li Q."/>
            <person name="Wang J."/>
            <person name="Zhang H."/>
            <person name="Yu L."/>
            <person name="Shigenobu S."/>
            <person name="Wang J."/>
            <person name="Liu J."/>
            <person name="Flicek P."/>
            <person name="Searle S."/>
            <person name="Wang J."/>
            <person name="Kuratani S."/>
            <person name="Yin Y."/>
            <person name="Aken B."/>
            <person name="Zhang G."/>
            <person name="Irie N."/>
        </authorList>
    </citation>
    <scope>NUCLEOTIDE SEQUENCE [LARGE SCALE GENOMIC DNA]</scope>
</reference>
<keyword evidence="4" id="KW-1185">Reference proteome</keyword>
<gene>
    <name evidence="3" type="ORF">UY3_14077</name>
</gene>
<dbReference type="InterPro" id="IPR040842">
    <property type="entry name" value="SNX17/31_FERM"/>
</dbReference>
<dbReference type="Pfam" id="PF18116">
    <property type="entry name" value="SNX17_FERM_C"/>
    <property type="match status" value="1"/>
</dbReference>
<dbReference type="FunFam" id="1.20.80.60:FF:000001">
    <property type="entry name" value="Sorting nexin-17 isoform1"/>
    <property type="match status" value="1"/>
</dbReference>
<proteinExistence type="predicted"/>
<accession>M7ATV6</accession>
<dbReference type="Gene3D" id="2.30.29.30">
    <property type="entry name" value="Pleckstrin-homology domain (PH domain)/Phosphotyrosine-binding domain (PTB)"/>
    <property type="match status" value="1"/>
</dbReference>
<dbReference type="AlphaFoldDB" id="M7ATV6"/>
<protein>
    <submittedName>
        <fullName evidence="3">Sorting nexin-31</fullName>
    </submittedName>
</protein>
<feature type="domain" description="Sorting nexin-17/31 FERM" evidence="1">
    <location>
        <begin position="180"/>
        <end position="273"/>
    </location>
</feature>
<dbReference type="eggNOG" id="KOG3784">
    <property type="taxonomic scope" value="Eukaryota"/>
</dbReference>
<organism evidence="3 4">
    <name type="scientific">Chelonia mydas</name>
    <name type="common">Green sea-turtle</name>
    <name type="synonym">Chelonia agassizi</name>
    <dbReference type="NCBI Taxonomy" id="8469"/>
    <lineage>
        <taxon>Eukaryota</taxon>
        <taxon>Metazoa</taxon>
        <taxon>Chordata</taxon>
        <taxon>Craniata</taxon>
        <taxon>Vertebrata</taxon>
        <taxon>Euteleostomi</taxon>
        <taxon>Archelosauria</taxon>
        <taxon>Testudinata</taxon>
        <taxon>Testudines</taxon>
        <taxon>Cryptodira</taxon>
        <taxon>Durocryptodira</taxon>
        <taxon>Americhelydia</taxon>
        <taxon>Chelonioidea</taxon>
        <taxon>Cheloniidae</taxon>
        <taxon>Chelonia</taxon>
    </lineage>
</organism>
<sequence length="342" mass="39096">MHFRTNLDGRWAEKNSGRSAEIHRSCKAHRESSVCECSAHHGSKTGRRVSMLDLHHCNLLRCNPTGSSWNDTFSNVDSALVLNHTGCNWWHPKHPLLSTLASFVAKNWLLVTKQYMDPSLDNMLMDCRASVNLLYMQALQEIEKNWVKPTDGQLQKLELLQKAANKMKFLELVQEVQHYGYIQLDPCTCDYPEVGCSAAVHIGNNEISCCIKLPSNQTKEVSFKINRVRCWQVTFLGAITQPKDQGHEQTLELRFEYNDSDSWRWIVFYTKQSPERIQNLYPHPSPNPQTWSADIRICGCGYKADICRFALDIKFGSTSICDPQTDADICQYKTDISKFAGL</sequence>
<dbReference type="GO" id="GO:0006886">
    <property type="term" value="P:intracellular protein transport"/>
    <property type="evidence" value="ECO:0007669"/>
    <property type="project" value="TreeGrafter"/>
</dbReference>
<dbReference type="FunFam" id="2.30.29.30:FF:000297">
    <property type="entry name" value="Sorting nexin 31"/>
    <property type="match status" value="1"/>
</dbReference>
<dbReference type="PANTHER" id="PTHR12431">
    <property type="entry name" value="SORTING NEXIN 17 AND 27"/>
    <property type="match status" value="1"/>
</dbReference>
<dbReference type="GO" id="GO:0035091">
    <property type="term" value="F:phosphatidylinositol binding"/>
    <property type="evidence" value="ECO:0007669"/>
    <property type="project" value="TreeGrafter"/>
</dbReference>
<dbReference type="InterPro" id="IPR011993">
    <property type="entry name" value="PH-like_dom_sf"/>
</dbReference>
<evidence type="ECO:0000259" key="1">
    <source>
        <dbReference type="Pfam" id="PF18116"/>
    </source>
</evidence>